<comment type="caution">
    <text evidence="2">The sequence shown here is derived from an EMBL/GenBank/DDBJ whole genome shotgun (WGS) entry which is preliminary data.</text>
</comment>
<accession>A0A0R1FC90</accession>
<dbReference type="Proteomes" id="UP000051181">
    <property type="component" value="Unassembled WGS sequence"/>
</dbReference>
<evidence type="ECO:0008006" key="4">
    <source>
        <dbReference type="Google" id="ProtNLM"/>
    </source>
</evidence>
<organism evidence="2 3">
    <name type="scientific">Loigolactobacillus coryniformis subsp. coryniformis KCTC 3167 = DSM 20001</name>
    <dbReference type="NCBI Taxonomy" id="913848"/>
    <lineage>
        <taxon>Bacteria</taxon>
        <taxon>Bacillati</taxon>
        <taxon>Bacillota</taxon>
        <taxon>Bacilli</taxon>
        <taxon>Lactobacillales</taxon>
        <taxon>Lactobacillaceae</taxon>
        <taxon>Loigolactobacillus</taxon>
    </lineage>
</organism>
<dbReference type="InterPro" id="IPR050445">
    <property type="entry name" value="Bact_polysacc_biosynth/exp"/>
</dbReference>
<dbReference type="EMBL" id="AZCN01000001">
    <property type="protein sequence ID" value="KRK19307.1"/>
    <property type="molecule type" value="Genomic_DNA"/>
</dbReference>
<dbReference type="GeneID" id="65918184"/>
<keyword evidence="1" id="KW-1133">Transmembrane helix</keyword>
<feature type="transmembrane region" description="Helical" evidence="1">
    <location>
        <begin position="20"/>
        <end position="40"/>
    </location>
</feature>
<dbReference type="eggNOG" id="COG3944">
    <property type="taxonomic scope" value="Bacteria"/>
</dbReference>
<name>A0A0R1FC90_9LACO</name>
<dbReference type="PATRIC" id="fig|913848.6.peg.48"/>
<proteinExistence type="predicted"/>
<evidence type="ECO:0000256" key="1">
    <source>
        <dbReference type="SAM" id="Phobius"/>
    </source>
</evidence>
<dbReference type="AlphaFoldDB" id="A0A0R1FC90"/>
<gene>
    <name evidence="2" type="ORF">FD22_GL000048</name>
</gene>
<evidence type="ECO:0000313" key="2">
    <source>
        <dbReference type="EMBL" id="KRK19307.1"/>
    </source>
</evidence>
<protein>
    <recommendedName>
        <fullName evidence="4">Capsular polysaccharide biosynthesis protein CpsC</fullName>
    </recommendedName>
</protein>
<keyword evidence="1" id="KW-0472">Membrane</keyword>
<keyword evidence="1" id="KW-0812">Transmembrane</keyword>
<dbReference type="PANTHER" id="PTHR32309">
    <property type="entry name" value="TYROSINE-PROTEIN KINASE"/>
    <property type="match status" value="1"/>
</dbReference>
<dbReference type="PANTHER" id="PTHR32309:SF31">
    <property type="entry name" value="CAPSULAR EXOPOLYSACCHARIDE FAMILY"/>
    <property type="match status" value="1"/>
</dbReference>
<evidence type="ECO:0000313" key="3">
    <source>
        <dbReference type="Proteomes" id="UP000051181"/>
    </source>
</evidence>
<reference evidence="2 3" key="1">
    <citation type="journal article" date="2015" name="Genome Announc.">
        <title>Expanding the biotechnology potential of lactobacilli through comparative genomics of 213 strains and associated genera.</title>
        <authorList>
            <person name="Sun Z."/>
            <person name="Harris H.M."/>
            <person name="McCann A."/>
            <person name="Guo C."/>
            <person name="Argimon S."/>
            <person name="Zhang W."/>
            <person name="Yang X."/>
            <person name="Jeffery I.B."/>
            <person name="Cooney J.C."/>
            <person name="Kagawa T.F."/>
            <person name="Liu W."/>
            <person name="Song Y."/>
            <person name="Salvetti E."/>
            <person name="Wrobel A."/>
            <person name="Rasinkangas P."/>
            <person name="Parkhill J."/>
            <person name="Rea M.C."/>
            <person name="O'Sullivan O."/>
            <person name="Ritari J."/>
            <person name="Douillard F.P."/>
            <person name="Paul Ross R."/>
            <person name="Yang R."/>
            <person name="Briner A.E."/>
            <person name="Felis G.E."/>
            <person name="de Vos W.M."/>
            <person name="Barrangou R."/>
            <person name="Klaenhammer T.R."/>
            <person name="Caufield P.W."/>
            <person name="Cui Y."/>
            <person name="Zhang H."/>
            <person name="O'Toole P.W."/>
        </authorList>
    </citation>
    <scope>NUCLEOTIDE SEQUENCE [LARGE SCALE GENOMIC DNA]</scope>
    <source>
        <strain evidence="2 3">DSM 20001</strain>
    </source>
</reference>
<dbReference type="RefSeq" id="WP_010009244.1">
    <property type="nucleotide sequence ID" value="NZ_AZCN01000001.1"/>
</dbReference>
<feature type="transmembrane region" description="Helical" evidence="1">
    <location>
        <begin position="184"/>
        <end position="205"/>
    </location>
</feature>
<sequence>MLENKKINWREISNVLKRRALIEIIVVLIILVAGFFALHLRRATPAAPAKYDANSQVLLTLPESKQQVVLDQTVNPQYVNTFAAAIQTDTIARPVQRKLAAKGIKVSLRKLEKQVNVHTNNNNSLIEINVTTDQRTTAKQTAQVYAQVASENVRSLMGIGRGKVLAQPRVNQVLAIQKLPVKQIIVLIVAALVLGLASGCGLEILDRRIRSRYFAETTLGSQPLVLDVQPTAVQLAAVRNTLDMATPPATTLVAQLPVTSSEQQAAVQALAQQYAATGERVLLIDLATDAAAVQQLALPATPADYQGNNVARLPQTTTTNTLLTLQELELSLARFKKDFQRVIFVATGAQTAGNQQLALHVADARLTLLQQGVTTKKAAYTLQQQSQQTTPVNIVLYLGN</sequence>